<dbReference type="Proteomes" id="UP000076858">
    <property type="component" value="Unassembled WGS sequence"/>
</dbReference>
<accession>A0A164JA31</accession>
<keyword evidence="1" id="KW-0472">Membrane</keyword>
<dbReference type="OrthoDB" id="10484867at2759"/>
<evidence type="ECO:0000313" key="3">
    <source>
        <dbReference type="Proteomes" id="UP000076858"/>
    </source>
</evidence>
<dbReference type="Pfam" id="PF00400">
    <property type="entry name" value="WD40"/>
    <property type="match status" value="1"/>
</dbReference>
<keyword evidence="1" id="KW-0812">Transmembrane</keyword>
<keyword evidence="1" id="KW-1133">Transmembrane helix</keyword>
<keyword evidence="3" id="KW-1185">Reference proteome</keyword>
<protein>
    <submittedName>
        <fullName evidence="2">Uncharacterized protein</fullName>
    </submittedName>
</protein>
<feature type="transmembrane region" description="Helical" evidence="1">
    <location>
        <begin position="119"/>
        <end position="138"/>
    </location>
</feature>
<dbReference type="Gene3D" id="2.130.10.10">
    <property type="entry name" value="YVTN repeat-like/Quinoprotein amine dehydrogenase"/>
    <property type="match status" value="1"/>
</dbReference>
<evidence type="ECO:0000313" key="2">
    <source>
        <dbReference type="EMBL" id="KZS02137.1"/>
    </source>
</evidence>
<dbReference type="InterPro" id="IPR015943">
    <property type="entry name" value="WD40/YVTN_repeat-like_dom_sf"/>
</dbReference>
<organism evidence="2 3">
    <name type="scientific">Daphnia magna</name>
    <dbReference type="NCBI Taxonomy" id="35525"/>
    <lineage>
        <taxon>Eukaryota</taxon>
        <taxon>Metazoa</taxon>
        <taxon>Ecdysozoa</taxon>
        <taxon>Arthropoda</taxon>
        <taxon>Crustacea</taxon>
        <taxon>Branchiopoda</taxon>
        <taxon>Diplostraca</taxon>
        <taxon>Cladocera</taxon>
        <taxon>Anomopoda</taxon>
        <taxon>Daphniidae</taxon>
        <taxon>Daphnia</taxon>
    </lineage>
</organism>
<dbReference type="EMBL" id="LRGB01005212">
    <property type="protein sequence ID" value="KZS02137.1"/>
    <property type="molecule type" value="Genomic_DNA"/>
</dbReference>
<proteinExistence type="predicted"/>
<gene>
    <name evidence="2" type="ORF">APZ42_000942</name>
</gene>
<dbReference type="SUPFAM" id="SSF50978">
    <property type="entry name" value="WD40 repeat-like"/>
    <property type="match status" value="1"/>
</dbReference>
<dbReference type="InterPro" id="IPR036322">
    <property type="entry name" value="WD40_repeat_dom_sf"/>
</dbReference>
<reference evidence="2 3" key="1">
    <citation type="submission" date="2016-03" db="EMBL/GenBank/DDBJ databases">
        <title>EvidentialGene: Evidence-directed Construction of Genes on Genomes.</title>
        <authorList>
            <person name="Gilbert D.G."/>
            <person name="Choi J.-H."/>
            <person name="Mockaitis K."/>
            <person name="Colbourne J."/>
            <person name="Pfrender M."/>
        </authorList>
    </citation>
    <scope>NUCLEOTIDE SEQUENCE [LARGE SCALE GENOMIC DNA]</scope>
    <source>
        <strain evidence="2 3">Xinb3</strain>
        <tissue evidence="2">Complete organism</tissue>
    </source>
</reference>
<dbReference type="InterPro" id="IPR001680">
    <property type="entry name" value="WD40_rpt"/>
</dbReference>
<evidence type="ECO:0000256" key="1">
    <source>
        <dbReference type="SAM" id="Phobius"/>
    </source>
</evidence>
<name>A0A164JA31_9CRUS</name>
<dbReference type="AlphaFoldDB" id="A0A164JA31"/>
<sequence length="179" mass="20647">MGENNLTTTRLVKEFTHGNYYDYLEWNERTQYLASGGDQGINIWSMDHDMPIYSLEQEEEEDEDIRFAWRLCTGNGEEEGGIEMARKSAKNFTFALNLTDFPAGLPSAKVKYQQRKFRYPLMGFFLSFSVSMKGIFIWNPLESEQQTRCLSDDTDIETLAFSSDGRFLAAVSHGTLMIW</sequence>
<comment type="caution">
    <text evidence="2">The sequence shown here is derived from an EMBL/GenBank/DDBJ whole genome shotgun (WGS) entry which is preliminary data.</text>
</comment>